<gene>
    <name evidence="3" type="ORF">EAH_00009070</name>
</gene>
<reference evidence="3" key="2">
    <citation type="submission" date="2013-10" db="EMBL/GenBank/DDBJ databases">
        <authorList>
            <person name="Aslett M."/>
        </authorList>
    </citation>
    <scope>NUCLEOTIDE SEQUENCE [LARGE SCALE GENOMIC DNA]</scope>
    <source>
        <strain evidence="3">Houghton</strain>
    </source>
</reference>
<dbReference type="GeneID" id="25268977"/>
<keyword evidence="2" id="KW-0812">Transmembrane</keyword>
<feature type="region of interest" description="Disordered" evidence="1">
    <location>
        <begin position="1"/>
        <end position="24"/>
    </location>
</feature>
<feature type="transmembrane region" description="Helical" evidence="2">
    <location>
        <begin position="75"/>
        <end position="97"/>
    </location>
</feature>
<keyword evidence="2" id="KW-0472">Membrane</keyword>
<evidence type="ECO:0000256" key="1">
    <source>
        <dbReference type="SAM" id="MobiDB-lite"/>
    </source>
</evidence>
<dbReference type="AlphaFoldDB" id="U6GH88"/>
<dbReference type="OrthoDB" id="354656at2759"/>
<dbReference type="Proteomes" id="UP000018050">
    <property type="component" value="Unassembled WGS sequence"/>
</dbReference>
<evidence type="ECO:0000313" key="3">
    <source>
        <dbReference type="EMBL" id="CDI78942.1"/>
    </source>
</evidence>
<keyword evidence="2" id="KW-1133">Transmembrane helix</keyword>
<reference evidence="3" key="1">
    <citation type="submission" date="2013-10" db="EMBL/GenBank/DDBJ databases">
        <title>Genomic analysis of the causative agents of coccidiosis in chickens.</title>
        <authorList>
            <person name="Reid A.J."/>
            <person name="Blake D."/>
            <person name="Billington K."/>
            <person name="Browne H."/>
            <person name="Dunn M."/>
            <person name="Hung S."/>
            <person name="Kawahara F."/>
            <person name="Miranda-Saavedra D."/>
            <person name="Mourier T."/>
            <person name="Nagra H."/>
            <person name="Otto T.D."/>
            <person name="Rawlings N."/>
            <person name="Sanchez A."/>
            <person name="Sanders M."/>
            <person name="Subramaniam C."/>
            <person name="Tay Y."/>
            <person name="Dear P."/>
            <person name="Doerig C."/>
            <person name="Gruber A."/>
            <person name="Parkinson J."/>
            <person name="Shirley M."/>
            <person name="Wan K.L."/>
            <person name="Berriman M."/>
            <person name="Tomley F."/>
            <person name="Pain A."/>
        </authorList>
    </citation>
    <scope>NUCLEOTIDE SEQUENCE [LARGE SCALE GENOMIC DNA]</scope>
    <source>
        <strain evidence="3">Houghton</strain>
    </source>
</reference>
<dbReference type="VEuPathDB" id="ToxoDB:EAH_00009070"/>
<evidence type="ECO:0000313" key="4">
    <source>
        <dbReference type="Proteomes" id="UP000018050"/>
    </source>
</evidence>
<organism evidence="3 4">
    <name type="scientific">Eimeria acervulina</name>
    <name type="common">Coccidian parasite</name>
    <dbReference type="NCBI Taxonomy" id="5801"/>
    <lineage>
        <taxon>Eukaryota</taxon>
        <taxon>Sar</taxon>
        <taxon>Alveolata</taxon>
        <taxon>Apicomplexa</taxon>
        <taxon>Conoidasida</taxon>
        <taxon>Coccidia</taxon>
        <taxon>Eucoccidiorida</taxon>
        <taxon>Eimeriorina</taxon>
        <taxon>Eimeriidae</taxon>
        <taxon>Eimeria</taxon>
    </lineage>
</organism>
<evidence type="ECO:0008006" key="5">
    <source>
        <dbReference type="Google" id="ProtNLM"/>
    </source>
</evidence>
<feature type="transmembrane region" description="Helical" evidence="2">
    <location>
        <begin position="212"/>
        <end position="234"/>
    </location>
</feature>
<keyword evidence="4" id="KW-1185">Reference proteome</keyword>
<name>U6GH88_EIMAC</name>
<sequence>MEPTVSASSSGTPQPLQRLPTSSQLNLNELCEPEKCASHQEEPKDPEKRLGIVAGFLLGLEGRIRRATTAATDTLGVYTLPALFIGGGLLGAAAATISFKSRMRALRAVSPPAAAGPASAAAARCSPSHTTAVRAAANSPAAAAAAASPAATSASPNRERQAASVIAAELSRHRKQKPWEAGEDDEEELGPQALGGPRGPPTARELFTAKELATLFLLPAATILSVFAGVWLFLKWQCGIADVS</sequence>
<evidence type="ECO:0000256" key="2">
    <source>
        <dbReference type="SAM" id="Phobius"/>
    </source>
</evidence>
<feature type="region of interest" description="Disordered" evidence="1">
    <location>
        <begin position="171"/>
        <end position="202"/>
    </location>
</feature>
<dbReference type="OMA" id="DEMCEPR"/>
<dbReference type="EMBL" id="HG670938">
    <property type="protein sequence ID" value="CDI78942.1"/>
    <property type="molecule type" value="Genomic_DNA"/>
</dbReference>
<proteinExistence type="predicted"/>
<dbReference type="RefSeq" id="XP_013250900.1">
    <property type="nucleotide sequence ID" value="XM_013395446.1"/>
</dbReference>
<protein>
    <recommendedName>
        <fullName evidence="5">Transmembrane protein</fullName>
    </recommendedName>
</protein>
<accession>U6GH88</accession>